<dbReference type="CDD" id="cd04084">
    <property type="entry name" value="CBM6_xylanase-like"/>
    <property type="match status" value="1"/>
</dbReference>
<evidence type="ECO:0000256" key="8">
    <source>
        <dbReference type="SAM" id="SignalP"/>
    </source>
</evidence>
<dbReference type="SUPFAM" id="SSF49785">
    <property type="entry name" value="Galactose-binding domain-like"/>
    <property type="match status" value="1"/>
</dbReference>
<keyword evidence="2" id="KW-0858">Xylan degradation</keyword>
<dbReference type="InterPro" id="IPR006710">
    <property type="entry name" value="Glyco_hydro_43"/>
</dbReference>
<dbReference type="RefSeq" id="WP_087210117.1">
    <property type="nucleotide sequence ID" value="NZ_JACSPP010000042.1"/>
</dbReference>
<sequence length="439" mass="49325">MNKRVLFVLLLCLGAFSGLVAQNPIISGQFTADPTARVFEGKVYLYPSHDIPSPVERLQEWFCMEDYHVFSSEDLVKWTDHGVVLSQSDVPWGDAGSYSMWAPDCVYKNGTYYFFFPASPKGEKGFRIGVATSDTPFGPFKPLAEPIAGVQGIDPCVLLDKDGQAYLYWSGRGLNVARLKDNLTELDSAPVLVADVKDGFKEGPFAFERNGKYYLTYPWVKDKTECLAYAMSDSPMGPFEYKGIIMDQSPTGCWTNHHSLLEYKGQWYLFYHHNDYSPDFDKNRSVCIDSLFFNADGTIRQVVPTLRGVGIADARSLIQIDRYSTKSEEGVFIDYVNQDDKFEGWKTFFSHEGAWVTFHRVDFGDGKLQKVSARVSSEMGGTLQVCADGHVIADIEVPVTVGRWQTLTVPLTGLQEGVHNLCVSLLSGRNVQVDWIRFE</sequence>
<gene>
    <name evidence="10" type="ORF">H9625_12245</name>
</gene>
<evidence type="ECO:0000256" key="7">
    <source>
        <dbReference type="RuleBase" id="RU361187"/>
    </source>
</evidence>
<dbReference type="Proteomes" id="UP000620874">
    <property type="component" value="Unassembled WGS sequence"/>
</dbReference>
<keyword evidence="11" id="KW-1185">Reference proteome</keyword>
<organism evidence="10 11">
    <name type="scientific">Phocaeicola intestinalis</name>
    <dbReference type="NCBI Taxonomy" id="2762212"/>
    <lineage>
        <taxon>Bacteria</taxon>
        <taxon>Pseudomonadati</taxon>
        <taxon>Bacteroidota</taxon>
        <taxon>Bacteroidia</taxon>
        <taxon>Bacteroidales</taxon>
        <taxon>Bacteroidaceae</taxon>
        <taxon>Phocaeicola</taxon>
    </lineage>
</organism>
<dbReference type="EMBL" id="JACSPP010000042">
    <property type="protein sequence ID" value="MBD8041192.1"/>
    <property type="molecule type" value="Genomic_DNA"/>
</dbReference>
<evidence type="ECO:0000256" key="1">
    <source>
        <dbReference type="ARBA" id="ARBA00009865"/>
    </source>
</evidence>
<proteinExistence type="inferred from homology"/>
<dbReference type="CDD" id="cd08990">
    <property type="entry name" value="GH43_AXH_like"/>
    <property type="match status" value="1"/>
</dbReference>
<evidence type="ECO:0000256" key="6">
    <source>
        <dbReference type="ARBA" id="ARBA00023295"/>
    </source>
</evidence>
<dbReference type="PANTHER" id="PTHR43772:SF2">
    <property type="entry name" value="PUTATIVE (AFU_ORTHOLOGUE AFUA_2G04480)-RELATED"/>
    <property type="match status" value="1"/>
</dbReference>
<dbReference type="Pfam" id="PF04616">
    <property type="entry name" value="Glyco_hydro_43"/>
    <property type="match status" value="1"/>
</dbReference>
<keyword evidence="6 7" id="KW-0326">Glycosidase</keyword>
<accession>A0ABR8YAJ6</accession>
<comment type="caution">
    <text evidence="10">The sequence shown here is derived from an EMBL/GenBank/DDBJ whole genome shotgun (WGS) entry which is preliminary data.</text>
</comment>
<feature type="domain" description="CBM6" evidence="9">
    <location>
        <begin position="321"/>
        <end position="439"/>
    </location>
</feature>
<dbReference type="InterPro" id="IPR008979">
    <property type="entry name" value="Galactose-bd-like_sf"/>
</dbReference>
<feature type="chain" id="PRO_5046855915" evidence="8">
    <location>
        <begin position="22"/>
        <end position="439"/>
    </location>
</feature>
<reference evidence="10 11" key="1">
    <citation type="submission" date="2020-08" db="EMBL/GenBank/DDBJ databases">
        <title>A Genomic Blueprint of the Chicken Gut Microbiome.</title>
        <authorList>
            <person name="Gilroy R."/>
            <person name="Ravi A."/>
            <person name="Getino M."/>
            <person name="Pursley I."/>
            <person name="Horton D.L."/>
            <person name="Alikhan N.-F."/>
            <person name="Baker D."/>
            <person name="Gharbi K."/>
            <person name="Hall N."/>
            <person name="Watson M."/>
            <person name="Adriaenssens E.M."/>
            <person name="Foster-Nyarko E."/>
            <person name="Jarju S."/>
            <person name="Secka A."/>
            <person name="Antonio M."/>
            <person name="Oren A."/>
            <person name="Chaudhuri R."/>
            <person name="La Ragione R.M."/>
            <person name="Hildebrand F."/>
            <person name="Pallen M.J."/>
        </authorList>
    </citation>
    <scope>NUCLEOTIDE SEQUENCE [LARGE SCALE GENOMIC DNA]</scope>
    <source>
        <strain evidence="10 11">Sa1CVN1</strain>
    </source>
</reference>
<dbReference type="PROSITE" id="PS51175">
    <property type="entry name" value="CBM6"/>
    <property type="match status" value="1"/>
</dbReference>
<evidence type="ECO:0000256" key="3">
    <source>
        <dbReference type="ARBA" id="ARBA00022729"/>
    </source>
</evidence>
<evidence type="ECO:0000313" key="10">
    <source>
        <dbReference type="EMBL" id="MBD8041192.1"/>
    </source>
</evidence>
<dbReference type="InterPro" id="IPR052176">
    <property type="entry name" value="Glycosyl_Hydrlase_43_Enz"/>
</dbReference>
<feature type="signal peptide" evidence="8">
    <location>
        <begin position="1"/>
        <end position="21"/>
    </location>
</feature>
<keyword evidence="2" id="KW-0624">Polysaccharide degradation</keyword>
<name>A0ABR8YAJ6_9BACT</name>
<protein>
    <submittedName>
        <fullName evidence="10">Family 43 glycosylhydrolase</fullName>
    </submittedName>
</protein>
<keyword evidence="3 8" id="KW-0732">Signal</keyword>
<dbReference type="InterPro" id="IPR023296">
    <property type="entry name" value="Glyco_hydro_beta-prop_sf"/>
</dbReference>
<dbReference type="SMART" id="SM00606">
    <property type="entry name" value="CBD_IV"/>
    <property type="match status" value="1"/>
</dbReference>
<evidence type="ECO:0000256" key="2">
    <source>
        <dbReference type="ARBA" id="ARBA00022651"/>
    </source>
</evidence>
<evidence type="ECO:0000259" key="9">
    <source>
        <dbReference type="PROSITE" id="PS51175"/>
    </source>
</evidence>
<dbReference type="PANTHER" id="PTHR43772">
    <property type="entry name" value="ENDO-1,4-BETA-XYLANASE"/>
    <property type="match status" value="1"/>
</dbReference>
<evidence type="ECO:0000256" key="4">
    <source>
        <dbReference type="ARBA" id="ARBA00022801"/>
    </source>
</evidence>
<dbReference type="Gene3D" id="2.115.10.20">
    <property type="entry name" value="Glycosyl hydrolase domain, family 43"/>
    <property type="match status" value="1"/>
</dbReference>
<dbReference type="SUPFAM" id="SSF75005">
    <property type="entry name" value="Arabinanase/levansucrase/invertase"/>
    <property type="match status" value="1"/>
</dbReference>
<evidence type="ECO:0000313" key="11">
    <source>
        <dbReference type="Proteomes" id="UP000620874"/>
    </source>
</evidence>
<keyword evidence="5" id="KW-0119">Carbohydrate metabolism</keyword>
<evidence type="ECO:0000256" key="5">
    <source>
        <dbReference type="ARBA" id="ARBA00023277"/>
    </source>
</evidence>
<dbReference type="Pfam" id="PF03422">
    <property type="entry name" value="CBM_6"/>
    <property type="match status" value="1"/>
</dbReference>
<keyword evidence="4 7" id="KW-0378">Hydrolase</keyword>
<dbReference type="InterPro" id="IPR006584">
    <property type="entry name" value="Cellulose-bd_IV"/>
</dbReference>
<dbReference type="InterPro" id="IPR005084">
    <property type="entry name" value="CBM6"/>
</dbReference>
<dbReference type="Gene3D" id="2.60.120.260">
    <property type="entry name" value="Galactose-binding domain-like"/>
    <property type="match status" value="1"/>
</dbReference>
<comment type="similarity">
    <text evidence="1 7">Belongs to the glycosyl hydrolase 43 family.</text>
</comment>